<evidence type="ECO:0000256" key="1">
    <source>
        <dbReference type="ARBA" id="ARBA00004395"/>
    </source>
</evidence>
<keyword evidence="6" id="KW-0333">Golgi apparatus</keyword>
<evidence type="ECO:0000256" key="3">
    <source>
        <dbReference type="ARBA" id="ARBA00020978"/>
    </source>
</evidence>
<evidence type="ECO:0000313" key="9">
    <source>
        <dbReference type="EMBL" id="TDH70844.1"/>
    </source>
</evidence>
<gene>
    <name evidence="9" type="ORF">CCR75_001220</name>
</gene>
<proteinExistence type="inferred from homology"/>
<dbReference type="PANTHER" id="PTHR31658">
    <property type="entry name" value="CONSERVED OLIGOMERIC GOLGI COMPLEX SUBUNIT 1"/>
    <property type="match status" value="1"/>
</dbReference>
<evidence type="ECO:0000256" key="8">
    <source>
        <dbReference type="SAM" id="Coils"/>
    </source>
</evidence>
<dbReference type="AlphaFoldDB" id="A0A976IGJ4"/>
<sequence length="927" mass="105769">MVLTERVHNGADFLRRLSIADAKVLLERTKKEKENKNKDMQKMISVRYRDLIESADKIINMHSAALRLEMSLKEMPDMWKKMEQNLTGTLAIDDQRGSFNEDETVASFKMPQSSVPGEVADANGVAYLVEASEEMWQLLDAGELLQALDVYQLAMKVQLMCVAKAAESDYPFLQAQWTCIQSFQSRMKLYARKYLNCRGKSSRFYASNLCILAVLNDLPIEADALFEIFLESRFEWIKPFFQREENEKMFQENSKKTNCTLMIMLKSIGMTMTQTEDIFGNGSESGLLSSIVQLSPDFKKNLAQFISSGKLLQRFSSWFQQNRHQILRIALPIILRINSISQLSRLQFKLNAVDHENSGYHNSKLWGQILSTNCGCLEKHIHASAKSVFSILFADAFRKQTRNFVQQSFIEALDEIVRQIHASLNDAAANALRSEYRLQNVKFYNYFENIYAKTADLDASDLQSVLIEEFLRTIVKLVVFFEQEYPLSGGKVNAASDSIQVSIFFFGISNILAGIVTEFHCHMDKLFPGSSSDVSIHEDVPHESKISPIFDKNSLNGLIMKAQLSKTLEEILGSEDKDVVCFIDEELERMKAVGFYSLYLISEIKLKASYPQQFVSVLHRLSTKYCEAWAAIVVEQKIEPLRELMAIEQYGMTNEEWIASHEGWTRQVIAHEDLDGDLEDSASECEMTLGEEKVWLPWCETPAVSSFLFSCCFSLDDANRMIQHSIGAKARQVIMMQRTIREALLEQVTIASVAVYDAAVSLLVNASANKKESVLNFGECCIQQFLFDMYFIRAALGIFDFVRFGWGDELKSEEISPSLLKLLKLFARMREFIDPVDWEIYGPQLIENVVLQFRRSRLLFSSLSASNDINKISKQHSSFPDGKELVLGAQDKRSLARIAEPVSRFSLLPVPSNRRKFQRATSRSKKY</sequence>
<comment type="subcellular location">
    <subcellularLocation>
        <location evidence="1">Golgi apparatus membrane</location>
        <topology evidence="1">Peripheral membrane protein</topology>
    </subcellularLocation>
</comment>
<organism evidence="9 10">
    <name type="scientific">Bremia lactucae</name>
    <name type="common">Lettuce downy mildew</name>
    <dbReference type="NCBI Taxonomy" id="4779"/>
    <lineage>
        <taxon>Eukaryota</taxon>
        <taxon>Sar</taxon>
        <taxon>Stramenopiles</taxon>
        <taxon>Oomycota</taxon>
        <taxon>Peronosporomycetes</taxon>
        <taxon>Peronosporales</taxon>
        <taxon>Peronosporaceae</taxon>
        <taxon>Bremia</taxon>
    </lineage>
</organism>
<keyword evidence="4" id="KW-0813">Transport</keyword>
<protein>
    <recommendedName>
        <fullName evidence="3">Conserved oligomeric Golgi complex subunit 1</fullName>
    </recommendedName>
</protein>
<dbReference type="Proteomes" id="UP000294530">
    <property type="component" value="Unassembled WGS sequence"/>
</dbReference>
<keyword evidence="5" id="KW-0653">Protein transport</keyword>
<dbReference type="GO" id="GO:0000139">
    <property type="term" value="C:Golgi membrane"/>
    <property type="evidence" value="ECO:0007669"/>
    <property type="project" value="UniProtKB-SubCell"/>
</dbReference>
<keyword evidence="10" id="KW-1185">Reference proteome</keyword>
<dbReference type="GeneID" id="94344995"/>
<dbReference type="EMBL" id="SHOA02000001">
    <property type="protein sequence ID" value="TDH70844.1"/>
    <property type="molecule type" value="Genomic_DNA"/>
</dbReference>
<evidence type="ECO:0000256" key="6">
    <source>
        <dbReference type="ARBA" id="ARBA00023034"/>
    </source>
</evidence>
<keyword evidence="7" id="KW-0472">Membrane</keyword>
<dbReference type="KEGG" id="blac:94344995"/>
<comment type="caution">
    <text evidence="9">The sequence shown here is derived from an EMBL/GenBank/DDBJ whole genome shotgun (WGS) entry which is preliminary data.</text>
</comment>
<dbReference type="InterPro" id="IPR033370">
    <property type="entry name" value="COG1"/>
</dbReference>
<feature type="coiled-coil region" evidence="8">
    <location>
        <begin position="19"/>
        <end position="46"/>
    </location>
</feature>
<accession>A0A976IGJ4</accession>
<evidence type="ECO:0000256" key="4">
    <source>
        <dbReference type="ARBA" id="ARBA00022448"/>
    </source>
</evidence>
<dbReference type="GO" id="GO:0015031">
    <property type="term" value="P:protein transport"/>
    <property type="evidence" value="ECO:0007669"/>
    <property type="project" value="UniProtKB-KW"/>
</dbReference>
<keyword evidence="8" id="KW-0175">Coiled coil</keyword>
<evidence type="ECO:0000256" key="2">
    <source>
        <dbReference type="ARBA" id="ARBA00006653"/>
    </source>
</evidence>
<evidence type="ECO:0000256" key="7">
    <source>
        <dbReference type="ARBA" id="ARBA00023136"/>
    </source>
</evidence>
<dbReference type="OrthoDB" id="46189at2759"/>
<evidence type="ECO:0000256" key="5">
    <source>
        <dbReference type="ARBA" id="ARBA00022927"/>
    </source>
</evidence>
<dbReference type="GO" id="GO:0017119">
    <property type="term" value="C:Golgi transport complex"/>
    <property type="evidence" value="ECO:0007669"/>
    <property type="project" value="InterPro"/>
</dbReference>
<comment type="similarity">
    <text evidence="2">Belongs to the COG1 family.</text>
</comment>
<evidence type="ECO:0000313" key="10">
    <source>
        <dbReference type="Proteomes" id="UP000294530"/>
    </source>
</evidence>
<dbReference type="RefSeq" id="XP_067820343.1">
    <property type="nucleotide sequence ID" value="XM_067959324.1"/>
</dbReference>
<dbReference type="PANTHER" id="PTHR31658:SF0">
    <property type="entry name" value="CONSERVED OLIGOMERIC GOLGI COMPLEX SUBUNIT 1"/>
    <property type="match status" value="1"/>
</dbReference>
<dbReference type="Pfam" id="PF08700">
    <property type="entry name" value="VPS51_Exo84_N"/>
    <property type="match status" value="1"/>
</dbReference>
<reference evidence="9 10" key="1">
    <citation type="journal article" date="2021" name="Genome Biol.">
        <title>AFLAP: assembly-free linkage analysis pipeline using k-mers from genome sequencing data.</title>
        <authorList>
            <person name="Fletcher K."/>
            <person name="Zhang L."/>
            <person name="Gil J."/>
            <person name="Han R."/>
            <person name="Cavanaugh K."/>
            <person name="Michelmore R."/>
        </authorList>
    </citation>
    <scope>NUCLEOTIDE SEQUENCE [LARGE SCALE GENOMIC DNA]</scope>
    <source>
        <strain evidence="9 10">SF5</strain>
    </source>
</reference>
<dbReference type="GO" id="GO:0006891">
    <property type="term" value="P:intra-Golgi vesicle-mediated transport"/>
    <property type="evidence" value="ECO:0007669"/>
    <property type="project" value="InterPro"/>
</dbReference>
<name>A0A976IGJ4_BRELC</name>